<organism evidence="2 3">
    <name type="scientific">Ruminiclostridium papyrosolvens DSM 2782</name>
    <dbReference type="NCBI Taxonomy" id="588581"/>
    <lineage>
        <taxon>Bacteria</taxon>
        <taxon>Bacillati</taxon>
        <taxon>Bacillota</taxon>
        <taxon>Clostridia</taxon>
        <taxon>Eubacteriales</taxon>
        <taxon>Oscillospiraceae</taxon>
        <taxon>Ruminiclostridium</taxon>
    </lineage>
</organism>
<dbReference type="PANTHER" id="PTHR45982">
    <property type="entry name" value="REGULATOR OF CHROMOSOME CONDENSATION"/>
    <property type="match status" value="1"/>
</dbReference>
<protein>
    <submittedName>
        <fullName evidence="2">Uncharacterized protein</fullName>
    </submittedName>
</protein>
<dbReference type="SUPFAM" id="SSF50985">
    <property type="entry name" value="RCC1/BLIP-II"/>
    <property type="match status" value="1"/>
</dbReference>
<gene>
    <name evidence="2" type="ORF">Cpap_1422</name>
</gene>
<sequence length="312" mass="34173">MNSRKFFSALTVIMVILSLSISTFAAATKYPSVIGGGNEVYFTTSDGKLYVTQPKSNNLVQVKKVTNVKMAADDVYFGLWVMDKSGYVYYYQDDPDHVGTYPTKKKLDKLGTVKSISIGSEGMYALKTDGSVWGVNNKLQVFKVEGLSGVTSISIKDFDIIALKSDGTVWQWSDDAVIADFAKKKPLTQITALKNVKQISAGASNGLALKKDNTVWQWSFDSEGAPKPVQIKGFTGAKSIEAGRMEGYVIDGAGNVWTWKQWGAKKNSPSKIKGFTQIVSMVASGKDSYDGFSNGRLVAFDKNNKFKIYNVD</sequence>
<accession>F1TFF8</accession>
<name>F1TFF8_9FIRM</name>
<evidence type="ECO:0000256" key="1">
    <source>
        <dbReference type="SAM" id="SignalP"/>
    </source>
</evidence>
<keyword evidence="3" id="KW-1185">Reference proteome</keyword>
<dbReference type="STRING" id="588581.Cpap_1422"/>
<keyword evidence="1" id="KW-0732">Signal</keyword>
<dbReference type="EMBL" id="ACXX02000011">
    <property type="protein sequence ID" value="EGD46882.1"/>
    <property type="molecule type" value="Genomic_DNA"/>
</dbReference>
<reference evidence="2" key="2">
    <citation type="submission" date="2011-01" db="EMBL/GenBank/DDBJ databases">
        <title>The Non-contiguous Finished genome of Clostridium papyrosolvens.</title>
        <authorList>
            <person name="Lucas S."/>
            <person name="Copeland A."/>
            <person name="Lapidus A."/>
            <person name="Cheng J.-F."/>
            <person name="Goodwin L."/>
            <person name="Pitluck S."/>
            <person name="Misra M."/>
            <person name="Chertkov O."/>
            <person name="Detter J.C."/>
            <person name="Han C."/>
            <person name="Tapia R."/>
            <person name="Land M."/>
            <person name="Hauser L."/>
            <person name="Kyrpides N."/>
            <person name="Ivanova N."/>
            <person name="Pagani I."/>
            <person name="Mouttaki H."/>
            <person name="He Z."/>
            <person name="Zhou J."/>
            <person name="Hemme C.L."/>
            <person name="Woyke T."/>
        </authorList>
    </citation>
    <scope>NUCLEOTIDE SEQUENCE [LARGE SCALE GENOMIC DNA]</scope>
    <source>
        <strain evidence="2">DSM 2782</strain>
    </source>
</reference>
<evidence type="ECO:0000313" key="2">
    <source>
        <dbReference type="EMBL" id="EGD46882.1"/>
    </source>
</evidence>
<proteinExistence type="predicted"/>
<evidence type="ECO:0000313" key="3">
    <source>
        <dbReference type="Proteomes" id="UP000003860"/>
    </source>
</evidence>
<comment type="caution">
    <text evidence="2">The sequence shown here is derived from an EMBL/GenBank/DDBJ whole genome shotgun (WGS) entry which is preliminary data.</text>
</comment>
<dbReference type="Proteomes" id="UP000003860">
    <property type="component" value="Unassembled WGS sequence"/>
</dbReference>
<dbReference type="Gene3D" id="2.130.10.30">
    <property type="entry name" value="Regulator of chromosome condensation 1/beta-lactamase-inhibitor protein II"/>
    <property type="match status" value="2"/>
</dbReference>
<dbReference type="InterPro" id="IPR009091">
    <property type="entry name" value="RCC1/BLIP-II"/>
</dbReference>
<reference evidence="2" key="1">
    <citation type="submission" date="2009-07" db="EMBL/GenBank/DDBJ databases">
        <authorList>
            <consortium name="US DOE Joint Genome Institute (JGI-PGF)"/>
            <person name="Lucas S."/>
            <person name="Copeland A."/>
            <person name="Lapidus A."/>
            <person name="Glavina del Rio T."/>
            <person name="Tice H."/>
            <person name="Bruce D."/>
            <person name="Goodwin L."/>
            <person name="Pitluck S."/>
            <person name="Larimer F."/>
            <person name="Land M.L."/>
            <person name="Mouttaki H."/>
            <person name="He Z."/>
            <person name="Zhou J."/>
            <person name="Hemme C.L."/>
        </authorList>
    </citation>
    <scope>NUCLEOTIDE SEQUENCE [LARGE SCALE GENOMIC DNA]</scope>
    <source>
        <strain evidence="2">DSM 2782</strain>
    </source>
</reference>
<dbReference type="eggNOG" id="COG5184">
    <property type="taxonomic scope" value="Bacteria"/>
</dbReference>
<dbReference type="AlphaFoldDB" id="F1TFF8"/>
<feature type="chain" id="PRO_5038431353" evidence="1">
    <location>
        <begin position="26"/>
        <end position="312"/>
    </location>
</feature>
<dbReference type="InterPro" id="IPR051553">
    <property type="entry name" value="Ran_GTPase-activating"/>
</dbReference>
<dbReference type="OrthoDB" id="27389at2"/>
<dbReference type="PANTHER" id="PTHR45982:SF1">
    <property type="entry name" value="REGULATOR OF CHROMOSOME CONDENSATION"/>
    <property type="match status" value="1"/>
</dbReference>
<dbReference type="RefSeq" id="WP_004620943.1">
    <property type="nucleotide sequence ID" value="NZ_ACXX02000011.1"/>
</dbReference>
<feature type="signal peptide" evidence="1">
    <location>
        <begin position="1"/>
        <end position="25"/>
    </location>
</feature>